<protein>
    <submittedName>
        <fullName evidence="1">Uncharacterized protein</fullName>
    </submittedName>
</protein>
<evidence type="ECO:0000313" key="2">
    <source>
        <dbReference type="Proteomes" id="UP001400965"/>
    </source>
</evidence>
<gene>
    <name evidence="1" type="ORF">GCM10008917_15620</name>
</gene>
<dbReference type="EMBL" id="BAAACP010000008">
    <property type="protein sequence ID" value="GAA0863975.1"/>
    <property type="molecule type" value="Genomic_DNA"/>
</dbReference>
<dbReference type="RefSeq" id="WP_346044617.1">
    <property type="nucleotide sequence ID" value="NZ_BAAACP010000008.1"/>
</dbReference>
<name>A0ABP3XFS4_9FIRM</name>
<comment type="caution">
    <text evidence="1">The sequence shown here is derived from an EMBL/GenBank/DDBJ whole genome shotgun (WGS) entry which is preliminary data.</text>
</comment>
<reference evidence="2" key="1">
    <citation type="journal article" date="2019" name="Int. J. Syst. Evol. Microbiol.">
        <title>The Global Catalogue of Microorganisms (GCM) 10K type strain sequencing project: providing services to taxonomists for standard genome sequencing and annotation.</title>
        <authorList>
            <consortium name="The Broad Institute Genomics Platform"/>
            <consortium name="The Broad Institute Genome Sequencing Center for Infectious Disease"/>
            <person name="Wu L."/>
            <person name="Ma J."/>
        </authorList>
    </citation>
    <scope>NUCLEOTIDE SEQUENCE [LARGE SCALE GENOMIC DNA]</scope>
    <source>
        <strain evidence="2">JCM 6486</strain>
    </source>
</reference>
<keyword evidence="2" id="KW-1185">Reference proteome</keyword>
<accession>A0ABP3XFS4</accession>
<proteinExistence type="predicted"/>
<organism evidence="1 2">
    <name type="scientific">Paraclostridium tenue</name>
    <dbReference type="NCBI Taxonomy" id="1737"/>
    <lineage>
        <taxon>Bacteria</taxon>
        <taxon>Bacillati</taxon>
        <taxon>Bacillota</taxon>
        <taxon>Clostridia</taxon>
        <taxon>Peptostreptococcales</taxon>
        <taxon>Peptostreptococcaceae</taxon>
        <taxon>Paraclostridium</taxon>
    </lineage>
</organism>
<sequence length="595" mass="69810">MKIKDIVVNKFNDLPGYKLKGYSEVAVPILKRRVEILTVNKKALPVVEDFVLNLYNEKVSLQDIKLILGIDGYLIDEAFTNLIQRDYISLHEKTITENGLRYLRENSLESLDKSEIAILIDGLTGKIKKYINKFMAARSVKENGIRALKANIIESNIKDIKFKEIKSVFKQYKEDDEETYCGNIVDFIDIKGNTTLYKKIDILIFENENEDVRIVVFDGYNRAEEYEEALVEFDKNGIDLLDDRFNEYFKSSSVIKIKDILKKPQSEFIKEVKYENVNNVCDQYLLESEKNSNIVITIPLVSKYNFKNGFFYDIEKAISRNINLNIILCGEDYIDGYQKKNIEKIQEISKKNENISIIQLPRYINPMILNKKERKALIYLYNKSNISLDRTTQGIVENAFEVKDEDFNNINLILQETISNRDLVERNEYFKDSNHLKRTIMDIKSLVRDADSYMRSNDGIGWIGNGDIPELNMFLDMPVATDYNKFRKFIDSINKSLVESLDLNAKSHSKRNYFWKEFKHEYPKLQKVLDKIRTYRNKSNHLKLDEKNQKKYLKYLNEDLNGYMPEFICNGYSILQYIILNELKVSIKNTIETIK</sequence>
<evidence type="ECO:0000313" key="1">
    <source>
        <dbReference type="EMBL" id="GAA0863975.1"/>
    </source>
</evidence>
<dbReference type="Proteomes" id="UP001400965">
    <property type="component" value="Unassembled WGS sequence"/>
</dbReference>